<accession>A0A3G9CQ68</accession>
<reference evidence="1 3" key="1">
    <citation type="submission" date="2016-09" db="EMBL/GenBank/DDBJ databases">
        <title>Complete Genome Sequence of Methanosarcina thermophila MT-1.</title>
        <authorList>
            <person name="Kouzuma A."/>
        </authorList>
    </citation>
    <scope>NUCLEOTIDE SEQUENCE [LARGE SCALE GENOMIC DNA]</scope>
    <source>
        <strain evidence="1 3">MT-1</strain>
    </source>
</reference>
<evidence type="ECO:0000313" key="3">
    <source>
        <dbReference type="Proteomes" id="UP000265557"/>
    </source>
</evidence>
<dbReference type="GeneID" id="41603424"/>
<reference evidence="2 4" key="2">
    <citation type="submission" date="2016-10" db="EMBL/GenBank/DDBJ databases">
        <authorList>
            <person name="Varghese N."/>
            <person name="Submissions S."/>
        </authorList>
    </citation>
    <scope>NUCLEOTIDE SEQUENCE [LARGE SCALE GENOMIC DNA]</scope>
    <source>
        <strain evidence="2 4">DSM 11855</strain>
    </source>
</reference>
<dbReference type="Pfam" id="PF20242">
    <property type="entry name" value="Emfourin"/>
    <property type="match status" value="1"/>
</dbReference>
<evidence type="ECO:0000313" key="2">
    <source>
        <dbReference type="EMBL" id="SFT82782.1"/>
    </source>
</evidence>
<sequence>MVIMHIDFESSGGYANIRLTYHGNTDTLPEEVANKLIQLVESSKVFELEKKEVTPILPGPPDVLHYKLTIHEGNRRISLSFNDVTVPESLFPLISFLQELAWEQAGKDNR</sequence>
<keyword evidence="4" id="KW-1185">Reference proteome</keyword>
<dbReference type="AlphaFoldDB" id="A0A1I7B6L6"/>
<dbReference type="Proteomes" id="UP000323733">
    <property type="component" value="Unassembled WGS sequence"/>
</dbReference>
<evidence type="ECO:0000313" key="1">
    <source>
        <dbReference type="EMBL" id="BAW27978.1"/>
    </source>
</evidence>
<evidence type="ECO:0000313" key="4">
    <source>
        <dbReference type="Proteomes" id="UP000323733"/>
    </source>
</evidence>
<dbReference type="EMBL" id="FPAO01000013">
    <property type="protein sequence ID" value="SFT82782.1"/>
    <property type="molecule type" value="Genomic_DNA"/>
</dbReference>
<dbReference type="InterPro" id="IPR049457">
    <property type="entry name" value="Emfourin"/>
</dbReference>
<dbReference type="RefSeq" id="WP_148704520.1">
    <property type="nucleotide sequence ID" value="NZ_FPAO01000013.1"/>
</dbReference>
<gene>
    <name evidence="1" type="ORF">MESMT1_0048</name>
    <name evidence="2" type="ORF">SAMN02910340_02579</name>
</gene>
<accession>A0A1I7B6L6</accession>
<dbReference type="Proteomes" id="UP000265557">
    <property type="component" value="Chromosome"/>
</dbReference>
<name>A0A1I7B6L6_METTE</name>
<protein>
    <submittedName>
        <fullName evidence="2">Uncharacterized protein</fullName>
    </submittedName>
</protein>
<organism evidence="2 4">
    <name type="scientific">Methanosarcina thermophila</name>
    <dbReference type="NCBI Taxonomy" id="2210"/>
    <lineage>
        <taxon>Archaea</taxon>
        <taxon>Methanobacteriati</taxon>
        <taxon>Methanobacteriota</taxon>
        <taxon>Stenosarchaea group</taxon>
        <taxon>Methanomicrobia</taxon>
        <taxon>Methanosarcinales</taxon>
        <taxon>Methanosarcinaceae</taxon>
        <taxon>Methanosarcina</taxon>
    </lineage>
</organism>
<dbReference type="EMBL" id="AP017646">
    <property type="protein sequence ID" value="BAW27978.1"/>
    <property type="molecule type" value="Genomic_DNA"/>
</dbReference>
<proteinExistence type="predicted"/>